<evidence type="ECO:0000313" key="2">
    <source>
        <dbReference type="Proteomes" id="UP001595896"/>
    </source>
</evidence>
<sequence length="105" mass="11999">MGYIPLVRDEQPMNYAARQVLQKPQQLTVDGIPRVAFQDVMEHRNPYGSYFQRYERIAAHKLRAGAGNRTPSATAERSIKERKLEAAKRHEAELLRKGTTFDASV</sequence>
<accession>A0ABV9NRP7</accession>
<dbReference type="RefSeq" id="WP_377907981.1">
    <property type="nucleotide sequence ID" value="NZ_JBHSGK010000003.1"/>
</dbReference>
<organism evidence="1 2">
    <name type="scientific">Bacillus daqingensis</name>
    <dbReference type="NCBI Taxonomy" id="872396"/>
    <lineage>
        <taxon>Bacteria</taxon>
        <taxon>Bacillati</taxon>
        <taxon>Bacillota</taxon>
        <taxon>Bacilli</taxon>
        <taxon>Bacillales</taxon>
        <taxon>Bacillaceae</taxon>
        <taxon>Bacillus</taxon>
    </lineage>
</organism>
<evidence type="ECO:0000313" key="1">
    <source>
        <dbReference type="EMBL" id="MFC4735355.1"/>
    </source>
</evidence>
<proteinExistence type="predicted"/>
<keyword evidence="2" id="KW-1185">Reference proteome</keyword>
<dbReference type="EMBL" id="JBHSGK010000003">
    <property type="protein sequence ID" value="MFC4735355.1"/>
    <property type="molecule type" value="Genomic_DNA"/>
</dbReference>
<dbReference type="Proteomes" id="UP001595896">
    <property type="component" value="Unassembled WGS sequence"/>
</dbReference>
<reference evidence="2" key="1">
    <citation type="journal article" date="2019" name="Int. J. Syst. Evol. Microbiol.">
        <title>The Global Catalogue of Microorganisms (GCM) 10K type strain sequencing project: providing services to taxonomists for standard genome sequencing and annotation.</title>
        <authorList>
            <consortium name="The Broad Institute Genomics Platform"/>
            <consortium name="The Broad Institute Genome Sequencing Center for Infectious Disease"/>
            <person name="Wu L."/>
            <person name="Ma J."/>
        </authorList>
    </citation>
    <scope>NUCLEOTIDE SEQUENCE [LARGE SCALE GENOMIC DNA]</scope>
    <source>
        <strain evidence="2">JCM 12165</strain>
    </source>
</reference>
<gene>
    <name evidence="1" type="ORF">ACFO4L_02040</name>
</gene>
<name>A0ABV9NRP7_9BACI</name>
<comment type="caution">
    <text evidence="1">The sequence shown here is derived from an EMBL/GenBank/DDBJ whole genome shotgun (WGS) entry which is preliminary data.</text>
</comment>
<protein>
    <submittedName>
        <fullName evidence="1">Uncharacterized protein</fullName>
    </submittedName>
</protein>